<evidence type="ECO:0000313" key="2">
    <source>
        <dbReference type="Proteomes" id="UP001222325"/>
    </source>
</evidence>
<evidence type="ECO:0000313" key="1">
    <source>
        <dbReference type="EMBL" id="KAJ7080760.1"/>
    </source>
</evidence>
<dbReference type="AlphaFoldDB" id="A0AAD6U0K5"/>
<keyword evidence="2" id="KW-1185">Reference proteome</keyword>
<organism evidence="1 2">
    <name type="scientific">Mycena belliarum</name>
    <dbReference type="NCBI Taxonomy" id="1033014"/>
    <lineage>
        <taxon>Eukaryota</taxon>
        <taxon>Fungi</taxon>
        <taxon>Dikarya</taxon>
        <taxon>Basidiomycota</taxon>
        <taxon>Agaricomycotina</taxon>
        <taxon>Agaricomycetes</taxon>
        <taxon>Agaricomycetidae</taxon>
        <taxon>Agaricales</taxon>
        <taxon>Marasmiineae</taxon>
        <taxon>Mycenaceae</taxon>
        <taxon>Mycena</taxon>
    </lineage>
</organism>
<sequence>MSRTLADLLNPADAAGRQVQAQMQAGLVDIQPQLQRLSRLSAAATRASPDIQQHLLAALEYLEGGPTSPPPSPPPAPLPGCVTEQSNIRLTSRTTLSVLYTYPTNTVIEFPTTSTNGTIGHLFRMDPNDWQVPDLNIAYSRGQPTGRTVAGKEVFNDVMVDEEGFAVPCSESHSTCQGVKVCPHADMDTLEQPHTSATRSDIEKRLMQDRDERLQYASPSKDIFCRTAAYIAALRKNGCSRPVTQGETTTEVDEVDEAKAQYIQEVQRGHRPQSGRCKGNLIFETDAHGRVHIRCEYYRMQSDRDHFHDDRVGASTGSYDLNYIKAVLSDDKEEIQQIEQAAMALGYGPLVECTTVTNVSSQKPICPFDHRNENGELVQPLMKRLECQVKFRVYEPEEEYRSRCPYILITSSGAHTHPIPLPTKTPPSVRSQIFQLLDDLAEDMPEITPRRFLRHPQVKSFLAAKFPHIKHPTLSNLHVSLSNRSHLQAYIKQAKEVHCPYGTGWEAIVRLKALQDEKLHPSEHYIRRIIVLDNGAVDHHEEDDDDPSFKDDKLRIIVCMSPKASARLLERGSYLQSDIAFKRIIDFLEFEMACMDRDANTSLVFCRVFLNRQSAAAHLEVFSAIEDIVFQDTGRRLKWRHLHAEDLDEHEGMILQWGADQHRGQAKGLGLHLQALAAKMPVKQDLHQPERTIQSLSPYEHLHRTFRLCSNHYYRNINTCPVSCEVKRLMRSLLCMEHVNWDGTVAAIEEKGGKAGRDWLKDKQSTHFAFQAICWERSFIPWAIWKAGDSHTNLVESVHRDVNHHGVHCSLYSALQKGQAFDSFKMRTLEVFETYGVRPTYRSGHISENAFTNLRRRDNAQRRILLAQDQIIMKYNHKLTSSYEHLLRSREKIVHKLKTNYAHYDISDQVQKLVQTAEKALEAYNKVKMEGVDLLNTGTGKVNIVSLDD</sequence>
<comment type="caution">
    <text evidence="1">The sequence shown here is derived from an EMBL/GenBank/DDBJ whole genome shotgun (WGS) entry which is preliminary data.</text>
</comment>
<protein>
    <submittedName>
        <fullName evidence="1">Uncharacterized protein</fullName>
    </submittedName>
</protein>
<dbReference type="Proteomes" id="UP001222325">
    <property type="component" value="Unassembled WGS sequence"/>
</dbReference>
<gene>
    <name evidence="1" type="ORF">B0H15DRAFT_1025052</name>
</gene>
<accession>A0AAD6U0K5</accession>
<name>A0AAD6U0K5_9AGAR</name>
<proteinExistence type="predicted"/>
<dbReference type="EMBL" id="JARJCN010000053">
    <property type="protein sequence ID" value="KAJ7080760.1"/>
    <property type="molecule type" value="Genomic_DNA"/>
</dbReference>
<reference evidence="1" key="1">
    <citation type="submission" date="2023-03" db="EMBL/GenBank/DDBJ databases">
        <title>Massive genome expansion in bonnet fungi (Mycena s.s.) driven by repeated elements and novel gene families across ecological guilds.</title>
        <authorList>
            <consortium name="Lawrence Berkeley National Laboratory"/>
            <person name="Harder C.B."/>
            <person name="Miyauchi S."/>
            <person name="Viragh M."/>
            <person name="Kuo A."/>
            <person name="Thoen E."/>
            <person name="Andreopoulos B."/>
            <person name="Lu D."/>
            <person name="Skrede I."/>
            <person name="Drula E."/>
            <person name="Henrissat B."/>
            <person name="Morin E."/>
            <person name="Kohler A."/>
            <person name="Barry K."/>
            <person name="LaButti K."/>
            <person name="Morin E."/>
            <person name="Salamov A."/>
            <person name="Lipzen A."/>
            <person name="Mereny Z."/>
            <person name="Hegedus B."/>
            <person name="Baldrian P."/>
            <person name="Stursova M."/>
            <person name="Weitz H."/>
            <person name="Taylor A."/>
            <person name="Grigoriev I.V."/>
            <person name="Nagy L.G."/>
            <person name="Martin F."/>
            <person name="Kauserud H."/>
        </authorList>
    </citation>
    <scope>NUCLEOTIDE SEQUENCE</scope>
    <source>
        <strain evidence="1">CBHHK173m</strain>
    </source>
</reference>